<name>A0A919BZA3_9ACTN</name>
<feature type="domain" description="UspA" evidence="2">
    <location>
        <begin position="25"/>
        <end position="160"/>
    </location>
</feature>
<dbReference type="Proteomes" id="UP000619355">
    <property type="component" value="Unassembled WGS sequence"/>
</dbReference>
<proteinExistence type="inferred from homology"/>
<dbReference type="AlphaFoldDB" id="A0A919BZA3"/>
<dbReference type="PANTHER" id="PTHR46553">
    <property type="entry name" value="ADENINE NUCLEOTIDE ALPHA HYDROLASES-LIKE SUPERFAMILY PROTEIN"/>
    <property type="match status" value="1"/>
</dbReference>
<comment type="similarity">
    <text evidence="1">Belongs to the universal stress protein A family.</text>
</comment>
<dbReference type="Gene3D" id="3.40.50.620">
    <property type="entry name" value="HUPs"/>
    <property type="match status" value="2"/>
</dbReference>
<evidence type="ECO:0000259" key="2">
    <source>
        <dbReference type="Pfam" id="PF00582"/>
    </source>
</evidence>
<reference evidence="4" key="1">
    <citation type="journal article" date="2019" name="Int. J. Syst. Evol. Microbiol.">
        <title>The Global Catalogue of Microorganisms (GCM) 10K type strain sequencing project: providing services to taxonomists for standard genome sequencing and annotation.</title>
        <authorList>
            <consortium name="The Broad Institute Genomics Platform"/>
            <consortium name="The Broad Institute Genome Sequencing Center for Infectious Disease"/>
            <person name="Wu L."/>
            <person name="Ma J."/>
        </authorList>
    </citation>
    <scope>NUCLEOTIDE SEQUENCE [LARGE SCALE GENOMIC DNA]</scope>
    <source>
        <strain evidence="4">JCM 4253</strain>
    </source>
</reference>
<keyword evidence="4" id="KW-1185">Reference proteome</keyword>
<dbReference type="SUPFAM" id="SSF52402">
    <property type="entry name" value="Adenine nucleotide alpha hydrolases-like"/>
    <property type="match status" value="2"/>
</dbReference>
<evidence type="ECO:0000313" key="4">
    <source>
        <dbReference type="Proteomes" id="UP000619355"/>
    </source>
</evidence>
<evidence type="ECO:0000313" key="3">
    <source>
        <dbReference type="EMBL" id="GHG34862.1"/>
    </source>
</evidence>
<dbReference type="PANTHER" id="PTHR46553:SF3">
    <property type="entry name" value="ADENINE NUCLEOTIDE ALPHA HYDROLASES-LIKE SUPERFAMILY PROTEIN"/>
    <property type="match status" value="1"/>
</dbReference>
<evidence type="ECO:0000256" key="1">
    <source>
        <dbReference type="ARBA" id="ARBA00008791"/>
    </source>
</evidence>
<dbReference type="InterPro" id="IPR006016">
    <property type="entry name" value="UspA"/>
</dbReference>
<protein>
    <submittedName>
        <fullName evidence="3">Universal stress protein</fullName>
    </submittedName>
</protein>
<comment type="caution">
    <text evidence="3">The sequence shown here is derived from an EMBL/GenBank/DDBJ whole genome shotgun (WGS) entry which is preliminary data.</text>
</comment>
<organism evidence="3 4">
    <name type="scientific">Streptomyces capoamus</name>
    <dbReference type="NCBI Taxonomy" id="68183"/>
    <lineage>
        <taxon>Bacteria</taxon>
        <taxon>Bacillati</taxon>
        <taxon>Actinomycetota</taxon>
        <taxon>Actinomycetes</taxon>
        <taxon>Kitasatosporales</taxon>
        <taxon>Streptomycetaceae</taxon>
        <taxon>Streptomyces</taxon>
    </lineage>
</organism>
<accession>A0A919BZA3</accession>
<feature type="domain" description="UspA" evidence="2">
    <location>
        <begin position="171"/>
        <end position="309"/>
    </location>
</feature>
<dbReference type="Pfam" id="PF00582">
    <property type="entry name" value="Usp"/>
    <property type="match status" value="2"/>
</dbReference>
<dbReference type="PRINTS" id="PR01438">
    <property type="entry name" value="UNVRSLSTRESS"/>
</dbReference>
<sequence length="311" mass="32492">MASRACATGTVARRKAVSPMTELPLVVGVDGSEASLTAVDWAVDEAARHGLPLRLVYACLWERYEDGTAPAGGREPFSERALAEQIVASAAARARRRSPDVTTATGIVPQEAVTALLSEGDKAFAVVTGARGRGVLKDLLPGSVGPAVAARARCPVVVVRGDGAGLAGTHRRVLLGAGEPDTAGDAVRFAFREAEARGCVLDVVRAWHRPVYGGAGRPPPGADTAHRHEREAAELLDALLGDASAGRPRVRVDRTTPEGHARKVLVDRSAAADLVVVGVRPRHGRAGHPLGRVAHALLHHALCPVALVPRR</sequence>
<dbReference type="InterPro" id="IPR006015">
    <property type="entry name" value="Universal_stress_UspA"/>
</dbReference>
<gene>
    <name evidence="3" type="ORF">GCM10018980_04750</name>
</gene>
<dbReference type="InterPro" id="IPR014729">
    <property type="entry name" value="Rossmann-like_a/b/a_fold"/>
</dbReference>
<dbReference type="EMBL" id="BNBF01000001">
    <property type="protein sequence ID" value="GHG34862.1"/>
    <property type="molecule type" value="Genomic_DNA"/>
</dbReference>